<dbReference type="PANTHER" id="PTHR21581">
    <property type="entry name" value="D-ALANYL-D-ALANINE CARBOXYPEPTIDASE"/>
    <property type="match status" value="1"/>
</dbReference>
<feature type="signal peptide" evidence="9">
    <location>
        <begin position="1"/>
        <end position="21"/>
    </location>
</feature>
<keyword evidence="3 11" id="KW-0378">Hydrolase</keyword>
<proteinExistence type="inferred from homology"/>
<dbReference type="InterPro" id="IPR018044">
    <property type="entry name" value="Peptidase_S11"/>
</dbReference>
<evidence type="ECO:0000256" key="5">
    <source>
        <dbReference type="ARBA" id="ARBA00022984"/>
    </source>
</evidence>
<evidence type="ECO:0000256" key="7">
    <source>
        <dbReference type="RuleBase" id="RU004016"/>
    </source>
</evidence>
<evidence type="ECO:0000259" key="10">
    <source>
        <dbReference type="Pfam" id="PF00768"/>
    </source>
</evidence>
<keyword evidence="2 9" id="KW-0732">Signal</keyword>
<dbReference type="GO" id="GO:0009002">
    <property type="term" value="F:serine-type D-Ala-D-Ala carboxypeptidase activity"/>
    <property type="evidence" value="ECO:0007669"/>
    <property type="project" value="UniProtKB-EC"/>
</dbReference>
<dbReference type="RefSeq" id="WP_266278630.1">
    <property type="nucleotide sequence ID" value="NZ_JAPKNF010000001.1"/>
</dbReference>
<dbReference type="EC" id="3.4.16.4" evidence="11"/>
<dbReference type="Proteomes" id="UP001223743">
    <property type="component" value="Unassembled WGS sequence"/>
</dbReference>
<protein>
    <submittedName>
        <fullName evidence="11">D-alanyl-D-alanine carboxypeptidase</fullName>
        <ecNumber evidence="11">3.4.16.4</ecNumber>
    </submittedName>
</protein>
<dbReference type="Pfam" id="PF00768">
    <property type="entry name" value="Peptidase_S11"/>
    <property type="match status" value="1"/>
</dbReference>
<accession>A0ABU0M8A8</accession>
<name>A0ABU0M8A8_9HYPH</name>
<reference evidence="11 12" key="1">
    <citation type="submission" date="2023-07" db="EMBL/GenBank/DDBJ databases">
        <title>Genomic Encyclopedia of Type Strains, Phase IV (KMG-IV): sequencing the most valuable type-strain genomes for metagenomic binning, comparative biology and taxonomic classification.</title>
        <authorList>
            <person name="Goeker M."/>
        </authorList>
    </citation>
    <scope>NUCLEOTIDE SEQUENCE [LARGE SCALE GENOMIC DNA]</scope>
    <source>
        <strain evidence="11 12">B1-1</strain>
    </source>
</reference>
<keyword evidence="11" id="KW-0121">Carboxypeptidase</keyword>
<evidence type="ECO:0000256" key="8">
    <source>
        <dbReference type="SAM" id="MobiDB-lite"/>
    </source>
</evidence>
<gene>
    <name evidence="11" type="ORF">QO015_002812</name>
</gene>
<evidence type="ECO:0000256" key="2">
    <source>
        <dbReference type="ARBA" id="ARBA00022729"/>
    </source>
</evidence>
<dbReference type="EMBL" id="JAUSWJ010000001">
    <property type="protein sequence ID" value="MDQ0517199.1"/>
    <property type="molecule type" value="Genomic_DNA"/>
</dbReference>
<feature type="chain" id="PRO_5045724072" evidence="9">
    <location>
        <begin position="22"/>
        <end position="440"/>
    </location>
</feature>
<evidence type="ECO:0000256" key="9">
    <source>
        <dbReference type="SAM" id="SignalP"/>
    </source>
</evidence>
<dbReference type="InterPro" id="IPR001967">
    <property type="entry name" value="Peptidase_S11_N"/>
</dbReference>
<keyword evidence="6" id="KW-0961">Cell wall biogenesis/degradation</keyword>
<organism evidence="11 12">
    <name type="scientific">Kaistia geumhonensis</name>
    <dbReference type="NCBI Taxonomy" id="410839"/>
    <lineage>
        <taxon>Bacteria</taxon>
        <taxon>Pseudomonadati</taxon>
        <taxon>Pseudomonadota</taxon>
        <taxon>Alphaproteobacteria</taxon>
        <taxon>Hyphomicrobiales</taxon>
        <taxon>Kaistiaceae</taxon>
        <taxon>Kaistia</taxon>
    </lineage>
</organism>
<keyword evidence="4" id="KW-0133">Cell shape</keyword>
<sequence length="440" mass="46256">MTRCLARLFAAFLFTLTGALAARAVETPYLVLDLGSGRVLADRNANQLWYPASVTKLMNAYVTFKAIRAGEVSLSTRVVVSKNALAEPPSKMGFKVGTAIDLDNAIKMMLVHSSNDIAVAVAETVGGSEAAFIARMNAEAARLGMGSTHFVNPNGLPGAGQYTTARDLAVLGQALWRDFPEWRPIYRITAIKSGKRVLKSANNLLERYPGTLGMKTGFICSSGFNVVALAQRGDRVLLAVVLGMPSALERAELAARLFNDGFEGRARPGPTLAGLQGNSPAPYVIDMKPEICMKKDRGEHETDDEEQVSALVPKFKLMDPITVTTLGVVKPDGSIKAATDVADAPAATKSKKPAAKTAAQKTEPAKKTSKTAKKTKKPADPAPATDEAAVLPASAAGDADPTPPVKASGTKAGKAPVKLEIGVPFDSTEIAPLPEAGGLH</sequence>
<dbReference type="PRINTS" id="PR00725">
    <property type="entry name" value="DADACBPTASE1"/>
</dbReference>
<dbReference type="SUPFAM" id="SSF56601">
    <property type="entry name" value="beta-lactamase/transpeptidase-like"/>
    <property type="match status" value="1"/>
</dbReference>
<evidence type="ECO:0000256" key="1">
    <source>
        <dbReference type="ARBA" id="ARBA00007164"/>
    </source>
</evidence>
<keyword evidence="11" id="KW-0645">Protease</keyword>
<dbReference type="Gene3D" id="3.40.710.10">
    <property type="entry name" value="DD-peptidase/beta-lactamase superfamily"/>
    <property type="match status" value="1"/>
</dbReference>
<evidence type="ECO:0000256" key="4">
    <source>
        <dbReference type="ARBA" id="ARBA00022960"/>
    </source>
</evidence>
<dbReference type="PANTHER" id="PTHR21581:SF6">
    <property type="entry name" value="TRAFFICKING PROTEIN PARTICLE COMPLEX SUBUNIT 12"/>
    <property type="match status" value="1"/>
</dbReference>
<evidence type="ECO:0000256" key="6">
    <source>
        <dbReference type="ARBA" id="ARBA00023316"/>
    </source>
</evidence>
<keyword evidence="5" id="KW-0573">Peptidoglycan synthesis</keyword>
<dbReference type="InterPro" id="IPR012338">
    <property type="entry name" value="Beta-lactam/transpept-like"/>
</dbReference>
<comment type="caution">
    <text evidence="11">The sequence shown here is derived from an EMBL/GenBank/DDBJ whole genome shotgun (WGS) entry which is preliminary data.</text>
</comment>
<evidence type="ECO:0000256" key="3">
    <source>
        <dbReference type="ARBA" id="ARBA00022801"/>
    </source>
</evidence>
<feature type="compositionally biased region" description="Basic residues" evidence="8">
    <location>
        <begin position="367"/>
        <end position="376"/>
    </location>
</feature>
<keyword evidence="12" id="KW-1185">Reference proteome</keyword>
<comment type="similarity">
    <text evidence="1 7">Belongs to the peptidase S11 family.</text>
</comment>
<evidence type="ECO:0000313" key="12">
    <source>
        <dbReference type="Proteomes" id="UP001223743"/>
    </source>
</evidence>
<feature type="region of interest" description="Disordered" evidence="8">
    <location>
        <begin position="341"/>
        <end position="417"/>
    </location>
</feature>
<evidence type="ECO:0000313" key="11">
    <source>
        <dbReference type="EMBL" id="MDQ0517199.1"/>
    </source>
</evidence>
<feature type="domain" description="Peptidase S11 D-alanyl-D-alanine carboxypeptidase A N-terminal" evidence="10">
    <location>
        <begin position="29"/>
        <end position="244"/>
    </location>
</feature>